<reference evidence="7" key="1">
    <citation type="submission" date="2019-03" db="EMBL/GenBank/DDBJ databases">
        <title>Single cell metagenomics reveals metabolic interactions within the superorganism composed of flagellate Streblomastix strix and complex community of Bacteroidetes bacteria on its surface.</title>
        <authorList>
            <person name="Treitli S.C."/>
            <person name="Kolisko M."/>
            <person name="Husnik F."/>
            <person name="Keeling P."/>
            <person name="Hampl V."/>
        </authorList>
    </citation>
    <scope>NUCLEOTIDE SEQUENCE</scope>
    <source>
        <strain evidence="7">STM</strain>
    </source>
</reference>
<dbReference type="GO" id="GO:0000725">
    <property type="term" value="P:recombinational repair"/>
    <property type="evidence" value="ECO:0007669"/>
    <property type="project" value="TreeGrafter"/>
</dbReference>
<dbReference type="PANTHER" id="PTHR11070:SF2">
    <property type="entry name" value="ATP-DEPENDENT DNA HELICASE SRS2"/>
    <property type="match status" value="1"/>
</dbReference>
<evidence type="ECO:0000313" key="7">
    <source>
        <dbReference type="EMBL" id="KAA6333649.1"/>
    </source>
</evidence>
<dbReference type="PROSITE" id="PS51198">
    <property type="entry name" value="UVRD_HELICASE_ATP_BIND"/>
    <property type="match status" value="1"/>
</dbReference>
<dbReference type="EC" id="3.1.-.-" evidence="7"/>
<dbReference type="Gene3D" id="1.10.10.160">
    <property type="match status" value="1"/>
</dbReference>
<dbReference type="GO" id="GO:0016787">
    <property type="term" value="F:hydrolase activity"/>
    <property type="evidence" value="ECO:0007669"/>
    <property type="project" value="UniProtKB-KW"/>
</dbReference>
<evidence type="ECO:0000259" key="6">
    <source>
        <dbReference type="PROSITE" id="PS51198"/>
    </source>
</evidence>
<keyword evidence="2 7" id="KW-0378">Hydrolase</keyword>
<keyword evidence="5" id="KW-0238">DNA-binding</keyword>
<evidence type="ECO:0000256" key="3">
    <source>
        <dbReference type="ARBA" id="ARBA00022806"/>
    </source>
</evidence>
<dbReference type="Pfam" id="PF00580">
    <property type="entry name" value="UvrD-helicase"/>
    <property type="match status" value="1"/>
</dbReference>
<keyword evidence="3 7" id="KW-0347">Helicase</keyword>
<dbReference type="AlphaFoldDB" id="A0A5J4RJ60"/>
<comment type="caution">
    <text evidence="7">The sequence shown here is derived from an EMBL/GenBank/DDBJ whole genome shotgun (WGS) entry which is preliminary data.</text>
</comment>
<name>A0A5J4RJ60_9ZZZZ</name>
<protein>
    <submittedName>
        <fullName evidence="7">ATP-dependent helicase/nuclease subunit A</fullName>
        <ecNumber evidence="7">3.1.-.-</ecNumber>
    </submittedName>
</protein>
<dbReference type="InterPro" id="IPR000212">
    <property type="entry name" value="DNA_helicase_UvrD/REP"/>
</dbReference>
<proteinExistence type="predicted"/>
<evidence type="ECO:0000256" key="4">
    <source>
        <dbReference type="ARBA" id="ARBA00022840"/>
    </source>
</evidence>
<evidence type="ECO:0000256" key="1">
    <source>
        <dbReference type="ARBA" id="ARBA00022741"/>
    </source>
</evidence>
<accession>A0A5J4RJ60</accession>
<dbReference type="InterPro" id="IPR013986">
    <property type="entry name" value="DExx_box_DNA_helicase_dom_sf"/>
</dbReference>
<dbReference type="EMBL" id="SNRY01001087">
    <property type="protein sequence ID" value="KAA6333649.1"/>
    <property type="molecule type" value="Genomic_DNA"/>
</dbReference>
<feature type="domain" description="UvrD-like helicase ATP-binding" evidence="6">
    <location>
        <begin position="26"/>
        <end position="308"/>
    </location>
</feature>
<dbReference type="InterPro" id="IPR027417">
    <property type="entry name" value="P-loop_NTPase"/>
</dbReference>
<gene>
    <name evidence="7" type="ORF">EZS27_017953</name>
</gene>
<sequence length="352" mass="40366">MTHLQTIKDLIEHISDEEICKLEVGGIIFDDSRKSILRSADSTDFQAVPGSGKTTVLVSKLLLIAERWSFENRGICVLSHTNVAKNEIHKKIAESGLGKNLLKYPHFIGTIQEFVDKYLAYPALKYKEFNINIIDTDTSRNKIDSYLTANYYTNLWRTKHPNQAEGSSYISIKSINPLEFNFPSGLPALTTKTGQGFTDAKQRVIDDGYFFFDDMYVFANYALTMYPNYINNVRNRFPLIFIDEAQDNNKTQDELLEKIFNDEHCIYQRFGDSDQAIYDFQDADGANTFGTNTDRLSDINISDSKRFPTGLIAKNRLCRQSKTEIRKKAHLQTDRLLFSLFSACLFSERRVP</sequence>
<dbReference type="GO" id="GO:0043138">
    <property type="term" value="F:3'-5' DNA helicase activity"/>
    <property type="evidence" value="ECO:0007669"/>
    <property type="project" value="TreeGrafter"/>
</dbReference>
<dbReference type="GO" id="GO:0003677">
    <property type="term" value="F:DNA binding"/>
    <property type="evidence" value="ECO:0007669"/>
    <property type="project" value="UniProtKB-KW"/>
</dbReference>
<organism evidence="7">
    <name type="scientific">termite gut metagenome</name>
    <dbReference type="NCBI Taxonomy" id="433724"/>
    <lineage>
        <taxon>unclassified sequences</taxon>
        <taxon>metagenomes</taxon>
        <taxon>organismal metagenomes</taxon>
    </lineage>
</organism>
<dbReference type="SUPFAM" id="SSF52540">
    <property type="entry name" value="P-loop containing nucleoside triphosphate hydrolases"/>
    <property type="match status" value="1"/>
</dbReference>
<dbReference type="InterPro" id="IPR014016">
    <property type="entry name" value="UvrD-like_ATP-bd"/>
</dbReference>
<evidence type="ECO:0000256" key="5">
    <source>
        <dbReference type="ARBA" id="ARBA00023125"/>
    </source>
</evidence>
<keyword evidence="1" id="KW-0547">Nucleotide-binding</keyword>
<evidence type="ECO:0000256" key="2">
    <source>
        <dbReference type="ARBA" id="ARBA00022801"/>
    </source>
</evidence>
<dbReference type="Gene3D" id="3.40.50.300">
    <property type="entry name" value="P-loop containing nucleotide triphosphate hydrolases"/>
    <property type="match status" value="1"/>
</dbReference>
<dbReference type="PANTHER" id="PTHR11070">
    <property type="entry name" value="UVRD / RECB / PCRA DNA HELICASE FAMILY MEMBER"/>
    <property type="match status" value="1"/>
</dbReference>
<keyword evidence="4" id="KW-0067">ATP-binding</keyword>
<dbReference type="GO" id="GO:0005524">
    <property type="term" value="F:ATP binding"/>
    <property type="evidence" value="ECO:0007669"/>
    <property type="project" value="UniProtKB-KW"/>
</dbReference>